<evidence type="ECO:0000313" key="2">
    <source>
        <dbReference type="EMBL" id="CAB1457577.1"/>
    </source>
</evidence>
<accession>A0A9N7ZC27</accession>
<feature type="region of interest" description="Disordered" evidence="1">
    <location>
        <begin position="1"/>
        <end position="102"/>
    </location>
</feature>
<evidence type="ECO:0000256" key="1">
    <source>
        <dbReference type="SAM" id="MobiDB-lite"/>
    </source>
</evidence>
<name>A0A9N7ZC27_PLEPL</name>
<comment type="caution">
    <text evidence="2">The sequence shown here is derived from an EMBL/GenBank/DDBJ whole genome shotgun (WGS) entry which is preliminary data.</text>
</comment>
<evidence type="ECO:0000313" key="3">
    <source>
        <dbReference type="Proteomes" id="UP001153269"/>
    </source>
</evidence>
<feature type="compositionally biased region" description="Basic residues" evidence="1">
    <location>
        <begin position="68"/>
        <end position="80"/>
    </location>
</feature>
<keyword evidence="3" id="KW-1185">Reference proteome</keyword>
<feature type="compositionally biased region" description="Basic and acidic residues" evidence="1">
    <location>
        <begin position="93"/>
        <end position="102"/>
    </location>
</feature>
<dbReference type="EMBL" id="CADEAL010004349">
    <property type="protein sequence ID" value="CAB1457577.1"/>
    <property type="molecule type" value="Genomic_DNA"/>
</dbReference>
<organism evidence="2 3">
    <name type="scientific">Pleuronectes platessa</name>
    <name type="common">European plaice</name>
    <dbReference type="NCBI Taxonomy" id="8262"/>
    <lineage>
        <taxon>Eukaryota</taxon>
        <taxon>Metazoa</taxon>
        <taxon>Chordata</taxon>
        <taxon>Craniata</taxon>
        <taxon>Vertebrata</taxon>
        <taxon>Euteleostomi</taxon>
        <taxon>Actinopterygii</taxon>
        <taxon>Neopterygii</taxon>
        <taxon>Teleostei</taxon>
        <taxon>Neoteleostei</taxon>
        <taxon>Acanthomorphata</taxon>
        <taxon>Carangaria</taxon>
        <taxon>Pleuronectiformes</taxon>
        <taxon>Pleuronectoidei</taxon>
        <taxon>Pleuronectidae</taxon>
        <taxon>Pleuronectes</taxon>
    </lineage>
</organism>
<feature type="compositionally biased region" description="Basic and acidic residues" evidence="1">
    <location>
        <begin position="1"/>
        <end position="11"/>
    </location>
</feature>
<proteinExistence type="predicted"/>
<sequence length="102" mass="10902">MAHNGLQREDATVDEDETPTKQPRSSAEMPGDLRDEPGSSAAAAAGGAAPDRRASNSTARLRSDSIKKTRPRRCSRRCSRGLRVSAGEGTVPCRHESNSVKL</sequence>
<gene>
    <name evidence="2" type="ORF">PLEPLA_LOCUS45401</name>
</gene>
<dbReference type="Proteomes" id="UP001153269">
    <property type="component" value="Unassembled WGS sequence"/>
</dbReference>
<reference evidence="2" key="1">
    <citation type="submission" date="2020-03" db="EMBL/GenBank/DDBJ databases">
        <authorList>
            <person name="Weist P."/>
        </authorList>
    </citation>
    <scope>NUCLEOTIDE SEQUENCE</scope>
</reference>
<dbReference type="AlphaFoldDB" id="A0A9N7ZC27"/>
<protein>
    <submittedName>
        <fullName evidence="2">Uncharacterized protein</fullName>
    </submittedName>
</protein>
<feature type="compositionally biased region" description="Low complexity" evidence="1">
    <location>
        <begin position="38"/>
        <end position="49"/>
    </location>
</feature>